<dbReference type="InterPro" id="IPR019595">
    <property type="entry name" value="DUF2470"/>
</dbReference>
<dbReference type="InterPro" id="IPR037119">
    <property type="entry name" value="Haem_oxidase_HugZ-like_sf"/>
</dbReference>
<dbReference type="STRING" id="4540.A0A3L6SF82"/>
<comment type="caution">
    <text evidence="2">The sequence shown here is derived from an EMBL/GenBank/DDBJ whole genome shotgun (WGS) entry which is preliminary data.</text>
</comment>
<dbReference type="Pfam" id="PF10615">
    <property type="entry name" value="DUF2470"/>
    <property type="match status" value="1"/>
</dbReference>
<dbReference type="Gene3D" id="3.20.180.10">
    <property type="entry name" value="PNP-oxidase-like"/>
    <property type="match status" value="1"/>
</dbReference>
<dbReference type="PANTHER" id="PTHR37375:SF1">
    <property type="entry name" value="DUF2470 DOMAIN-CONTAINING PROTEIN"/>
    <property type="match status" value="1"/>
</dbReference>
<keyword evidence="3" id="KW-1185">Reference proteome</keyword>
<dbReference type="PANTHER" id="PTHR37375">
    <property type="entry name" value="EXPRESSED PROTEIN"/>
    <property type="match status" value="1"/>
</dbReference>
<dbReference type="AlphaFoldDB" id="A0A3L6SF82"/>
<accession>A0A3L6SF82</accession>
<name>A0A3L6SF82_PANMI</name>
<feature type="domain" description="DUF2470" evidence="1">
    <location>
        <begin position="195"/>
        <end position="269"/>
    </location>
</feature>
<dbReference type="SUPFAM" id="SSF50475">
    <property type="entry name" value="FMN-binding split barrel"/>
    <property type="match status" value="1"/>
</dbReference>
<dbReference type="Proteomes" id="UP000275267">
    <property type="component" value="Unassembled WGS sequence"/>
</dbReference>
<protein>
    <recommendedName>
        <fullName evidence="1">DUF2470 domain-containing protein</fullName>
    </recommendedName>
</protein>
<sequence>MAAAKIKSTALSITHKCRNILAAGWEAHLNTIKADAKGSKEEIYTSRVHYMIQKGTPYLIVPENDMHNIMSPRVAMTGDVLRLKDSKVPIIADSLKKAIMKEHEASSAASHGVTAILSSAGATCRSRSEGLLSLLNEDSSYSIFKFDIGSCSCVYIDSSGSSHNIELDSFEPPKPDLLMPFSAKLIDGINRSDSRRRALILFCFEYFNVLARNAVMLSIDHHGFDVLAKVPERASLGNVPHQYHWKEFRFTFKEPAKDAEEFCRTLVKLEEEVLASVKSYSGLG</sequence>
<reference evidence="3" key="1">
    <citation type="journal article" date="2019" name="Nat. Commun.">
        <title>The genome of broomcorn millet.</title>
        <authorList>
            <person name="Zou C."/>
            <person name="Miki D."/>
            <person name="Li D."/>
            <person name="Tang Q."/>
            <person name="Xiao L."/>
            <person name="Rajput S."/>
            <person name="Deng P."/>
            <person name="Jia W."/>
            <person name="Huang R."/>
            <person name="Zhang M."/>
            <person name="Sun Y."/>
            <person name="Hu J."/>
            <person name="Fu X."/>
            <person name="Schnable P.S."/>
            <person name="Li F."/>
            <person name="Zhang H."/>
            <person name="Feng B."/>
            <person name="Zhu X."/>
            <person name="Liu R."/>
            <person name="Schnable J.C."/>
            <person name="Zhu J.-K."/>
            <person name="Zhang H."/>
        </authorList>
    </citation>
    <scope>NUCLEOTIDE SEQUENCE [LARGE SCALE GENOMIC DNA]</scope>
</reference>
<dbReference type="EMBL" id="PQIB02000005">
    <property type="protein sequence ID" value="RLN19635.1"/>
    <property type="molecule type" value="Genomic_DNA"/>
</dbReference>
<evidence type="ECO:0000313" key="3">
    <source>
        <dbReference type="Proteomes" id="UP000275267"/>
    </source>
</evidence>
<evidence type="ECO:0000313" key="2">
    <source>
        <dbReference type="EMBL" id="RLN19635.1"/>
    </source>
</evidence>
<gene>
    <name evidence="2" type="ORF">C2845_PM02G30120</name>
</gene>
<organism evidence="2 3">
    <name type="scientific">Panicum miliaceum</name>
    <name type="common">Proso millet</name>
    <name type="synonym">Broomcorn millet</name>
    <dbReference type="NCBI Taxonomy" id="4540"/>
    <lineage>
        <taxon>Eukaryota</taxon>
        <taxon>Viridiplantae</taxon>
        <taxon>Streptophyta</taxon>
        <taxon>Embryophyta</taxon>
        <taxon>Tracheophyta</taxon>
        <taxon>Spermatophyta</taxon>
        <taxon>Magnoliopsida</taxon>
        <taxon>Liliopsida</taxon>
        <taxon>Poales</taxon>
        <taxon>Poaceae</taxon>
        <taxon>PACMAD clade</taxon>
        <taxon>Panicoideae</taxon>
        <taxon>Panicodae</taxon>
        <taxon>Paniceae</taxon>
        <taxon>Panicinae</taxon>
        <taxon>Panicum</taxon>
        <taxon>Panicum sect. Panicum</taxon>
    </lineage>
</organism>
<proteinExistence type="predicted"/>
<evidence type="ECO:0000259" key="1">
    <source>
        <dbReference type="Pfam" id="PF10615"/>
    </source>
</evidence>
<dbReference type="OrthoDB" id="10256706at2759"/>